<feature type="transmembrane region" description="Helical" evidence="1">
    <location>
        <begin position="1055"/>
        <end position="1081"/>
    </location>
</feature>
<name>A0ABR7U4T2_9BRAD</name>
<feature type="transmembrane region" description="Helical" evidence="1">
    <location>
        <begin position="12"/>
        <end position="38"/>
    </location>
</feature>
<feature type="transmembrane region" description="Helical" evidence="1">
    <location>
        <begin position="411"/>
        <end position="431"/>
    </location>
</feature>
<dbReference type="PANTHER" id="PTHR32063:SF16">
    <property type="entry name" value="CATION EFFLUX SYSTEM (ACRB_ACRD_ACRF FAMILY)"/>
    <property type="match status" value="1"/>
</dbReference>
<comment type="caution">
    <text evidence="2">The sequence shown here is derived from an EMBL/GenBank/DDBJ whole genome shotgun (WGS) entry which is preliminary data.</text>
</comment>
<evidence type="ECO:0000256" key="1">
    <source>
        <dbReference type="SAM" id="Phobius"/>
    </source>
</evidence>
<feature type="transmembrane region" description="Helical" evidence="1">
    <location>
        <begin position="553"/>
        <end position="575"/>
    </location>
</feature>
<dbReference type="InterPro" id="IPR001036">
    <property type="entry name" value="Acrflvin-R"/>
</dbReference>
<dbReference type="SUPFAM" id="SSF82714">
    <property type="entry name" value="Multidrug efflux transporter AcrB TolC docking domain, DN and DC subdomains"/>
    <property type="match status" value="2"/>
</dbReference>
<dbReference type="PRINTS" id="PR00702">
    <property type="entry name" value="ACRIFLAVINRP"/>
</dbReference>
<feature type="transmembrane region" description="Helical" evidence="1">
    <location>
        <begin position="934"/>
        <end position="953"/>
    </location>
</feature>
<keyword evidence="1" id="KW-0812">Transmembrane</keyword>
<feature type="transmembrane region" description="Helical" evidence="1">
    <location>
        <begin position="1030"/>
        <end position="1049"/>
    </location>
</feature>
<keyword evidence="1" id="KW-0472">Membrane</keyword>
<feature type="transmembrane region" description="Helical" evidence="1">
    <location>
        <begin position="458"/>
        <end position="477"/>
    </location>
</feature>
<dbReference type="Pfam" id="PF00873">
    <property type="entry name" value="ACR_tran"/>
    <property type="match status" value="1"/>
</dbReference>
<dbReference type="Gene3D" id="1.20.1640.10">
    <property type="entry name" value="Multidrug efflux transporter AcrB transmembrane domain"/>
    <property type="match status" value="2"/>
</dbReference>
<feature type="transmembrane region" description="Helical" evidence="1">
    <location>
        <begin position="960"/>
        <end position="980"/>
    </location>
</feature>
<dbReference type="Gene3D" id="3.30.70.1320">
    <property type="entry name" value="Multidrug efflux transporter AcrB pore domain like"/>
    <property type="match status" value="1"/>
</dbReference>
<dbReference type="SUPFAM" id="SSF82693">
    <property type="entry name" value="Multidrug efflux transporter AcrB pore domain, PN1, PN2, PC1 and PC2 subdomains"/>
    <property type="match status" value="3"/>
</dbReference>
<dbReference type="Gene3D" id="3.30.70.1430">
    <property type="entry name" value="Multidrug efflux transporter AcrB pore domain"/>
    <property type="match status" value="2"/>
</dbReference>
<protein>
    <submittedName>
        <fullName evidence="2">Efflux RND transporter permease subunit</fullName>
    </submittedName>
</protein>
<dbReference type="RefSeq" id="WP_188107496.1">
    <property type="nucleotide sequence ID" value="NZ_JAANIH010000081.1"/>
</dbReference>
<sequence length="1110" mass="119988">MSERHLNITGRLAQIFITSKLTIVFIIAVALMGILAVLRTPREENPQIVVPAALITVSLPGASAAEVEDLVVMPLEGILSEIGGVDHIESTAQNSLGTVQVQFKVGQPKEESLVKLYDRVLASRSRLPTDAGTPFVRSIDADDVPILTFTLASSQYDDYALKRVAERMAERLRSTDNVSVVSIQGGRGREIAIELDPNRLQAFGVTLSQAYAAFGASNLSEPLEPTVRDGKVEAIKLSASFASVEDVLNQVVAIYNGRPVYVRDVATATDGPPSEVTTFSRFSFGPGDPRFGQPDSADLPAVTIAVAKKKGANAVVVADALIDRVERIQASLVPKDVQVIVTRNDGEKANAAVNLLLEHLLIALATVGLVLIFFLGWREATIVMVTVPLILSITLAADLLGGVTINRVTLFALILSLGLLVDAAIVVIENIHRHYGSKRSRAGKEAITVQATNEIGSATNLATVAVMLVFSALFLITDMAGQYFYPIAYNVPIAMAASLLVAYIVTPWAANRWLHRHVVQEEDAHTQEATHGEPGKLERLYLRLITPLQQRRFMRLTFGSVILVLMAASIMQGAWQFVRPAGVGGAVSALGVPLGFLPKDNKNTFNIVISMPETDPVEITDKFAREVATLLSTDKSVLNYQTWIGQAGVEDFNGLFKGTAGRTGTYVAEIRVNLIDKHHRWESSIDIARKLRPKVDAIRASYPGAKVSLVEDPPGPPLRSTVLAELYGPDSKGLRTLSGDVVKAFAATYDIVDLTNTEPFDVVEHRMVPDKEKAALSRVSTAQIAEALSLVYGGKILSRAHLPDEKDPVDVKAYVPRRFAVDPTRPDRVFVGNADGKPVPLSELVEVRPAPADRPILHRDNEKVTFVGAELSKSVPLYAVLDLQRRLDGITAPDGRLLKTSNLGFNRDAPDTIDGYRLLWGGEMRMTLDIYRDMGIALGGALMLVYLLLVAYYRSFLIPMIAMSSVPLGIIGIFPGHWLVGADFSATSMVGIIALSGVAIRNSLLIIDFIQDNLKHGMPLDVAVRQAGAVRLRPILLTTLAIVLGSAIMVSDPVFGGLAISLIFGTVVSTVLTVFVVPILYDLDAQRRAPSARRVGANVTTPGSEANHHE</sequence>
<proteinExistence type="predicted"/>
<gene>
    <name evidence="2" type="ORF">HA482_12545</name>
</gene>
<dbReference type="InterPro" id="IPR027463">
    <property type="entry name" value="AcrB_DN_DC_subdom"/>
</dbReference>
<dbReference type="Gene3D" id="3.30.70.1440">
    <property type="entry name" value="Multidrug efflux transporter AcrB pore domain"/>
    <property type="match status" value="1"/>
</dbReference>
<keyword evidence="1" id="KW-1133">Transmembrane helix</keyword>
<keyword evidence="3" id="KW-1185">Reference proteome</keyword>
<organism evidence="2 3">
    <name type="scientific">Bradyrhizobium campsiandrae</name>
    <dbReference type="NCBI Taxonomy" id="1729892"/>
    <lineage>
        <taxon>Bacteria</taxon>
        <taxon>Pseudomonadati</taxon>
        <taxon>Pseudomonadota</taxon>
        <taxon>Alphaproteobacteria</taxon>
        <taxon>Hyphomicrobiales</taxon>
        <taxon>Nitrobacteraceae</taxon>
        <taxon>Bradyrhizobium</taxon>
    </lineage>
</organism>
<dbReference type="PANTHER" id="PTHR32063">
    <property type="match status" value="1"/>
</dbReference>
<evidence type="ECO:0000313" key="2">
    <source>
        <dbReference type="EMBL" id="MBC9979031.1"/>
    </source>
</evidence>
<feature type="transmembrane region" description="Helical" evidence="1">
    <location>
        <begin position="355"/>
        <end position="375"/>
    </location>
</feature>
<dbReference type="SUPFAM" id="SSF82866">
    <property type="entry name" value="Multidrug efflux transporter AcrB transmembrane domain"/>
    <property type="match status" value="2"/>
</dbReference>
<dbReference type="Gene3D" id="3.30.2090.10">
    <property type="entry name" value="Multidrug efflux transporter AcrB TolC docking domain, DN and DC subdomains"/>
    <property type="match status" value="2"/>
</dbReference>
<dbReference type="EMBL" id="JAATTO010000015">
    <property type="protein sequence ID" value="MBC9979031.1"/>
    <property type="molecule type" value="Genomic_DNA"/>
</dbReference>
<feature type="transmembrane region" description="Helical" evidence="1">
    <location>
        <begin position="483"/>
        <end position="506"/>
    </location>
</feature>
<feature type="transmembrane region" description="Helical" evidence="1">
    <location>
        <begin position="382"/>
        <end position="405"/>
    </location>
</feature>
<evidence type="ECO:0000313" key="3">
    <source>
        <dbReference type="Proteomes" id="UP000639516"/>
    </source>
</evidence>
<accession>A0ABR7U4T2</accession>
<reference evidence="2 3" key="1">
    <citation type="journal article" date="2020" name="Arch. Microbiol.">
        <title>Bradyrhizobium campsiandrae sp. nov., a nitrogen-fixing bacterial strain isolated from a native leguminous tree from the Amazon adapted to flooded conditions.</title>
        <authorList>
            <person name="Cabral Michel D."/>
            <person name="Martins da Costa E."/>
            <person name="Azarias Guimaraes A."/>
            <person name="Soares de Carvalho T."/>
            <person name="Santos de Castro Caputo P."/>
            <person name="Willems A."/>
            <person name="de Souza Moreira F.M."/>
        </authorList>
    </citation>
    <scope>NUCLEOTIDE SEQUENCE [LARGE SCALE GENOMIC DNA]</scope>
    <source>
        <strain evidence="3">INPA 384B</strain>
    </source>
</reference>
<dbReference type="Proteomes" id="UP000639516">
    <property type="component" value="Unassembled WGS sequence"/>
</dbReference>
<feature type="transmembrane region" description="Helical" evidence="1">
    <location>
        <begin position="986"/>
        <end position="1010"/>
    </location>
</feature>